<organism evidence="2 3">
    <name type="scientific">Pusillimonas noertemannii</name>
    <dbReference type="NCBI Taxonomy" id="305977"/>
    <lineage>
        <taxon>Bacteria</taxon>
        <taxon>Pseudomonadati</taxon>
        <taxon>Pseudomonadota</taxon>
        <taxon>Betaproteobacteria</taxon>
        <taxon>Burkholderiales</taxon>
        <taxon>Alcaligenaceae</taxon>
        <taxon>Pusillimonas</taxon>
    </lineage>
</organism>
<dbReference type="RefSeq" id="WP_180064391.1">
    <property type="nucleotide sequence ID" value="NZ_JACCEX010000003.1"/>
</dbReference>
<comment type="caution">
    <text evidence="2">The sequence shown here is derived from an EMBL/GenBank/DDBJ whole genome shotgun (WGS) entry which is preliminary data.</text>
</comment>
<evidence type="ECO:0000313" key="3">
    <source>
        <dbReference type="Proteomes" id="UP000246145"/>
    </source>
</evidence>
<dbReference type="EMBL" id="QEKO01000003">
    <property type="protein sequence ID" value="PVY61776.1"/>
    <property type="molecule type" value="Genomic_DNA"/>
</dbReference>
<dbReference type="AlphaFoldDB" id="A0A2U1CL89"/>
<proteinExistence type="predicted"/>
<name>A0A2U1CL89_9BURK</name>
<evidence type="ECO:0000313" key="2">
    <source>
        <dbReference type="EMBL" id="PVY61776.1"/>
    </source>
</evidence>
<dbReference type="InterPro" id="IPR025737">
    <property type="entry name" value="FApF"/>
</dbReference>
<keyword evidence="1" id="KW-0732">Signal</keyword>
<evidence type="ECO:0008006" key="4">
    <source>
        <dbReference type="Google" id="ProtNLM"/>
    </source>
</evidence>
<keyword evidence="3" id="KW-1185">Reference proteome</keyword>
<feature type="chain" id="PRO_5015581585" description="Outer membrane beta-barrel porin/alpha-amylase" evidence="1">
    <location>
        <begin position="30"/>
        <end position="319"/>
    </location>
</feature>
<evidence type="ECO:0000256" key="1">
    <source>
        <dbReference type="SAM" id="SignalP"/>
    </source>
</evidence>
<protein>
    <recommendedName>
        <fullName evidence="4">Outer membrane beta-barrel porin/alpha-amylase</fullName>
    </recommendedName>
</protein>
<dbReference type="Pfam" id="PF13557">
    <property type="entry name" value="Phenol_MetA_deg"/>
    <property type="match status" value="1"/>
</dbReference>
<sequence>MKQRVKQKSWLAALAFSAALSLTGTQALASENGSSFYLLGSKGPMAGVVPAPGLYLQNDVYYYTARADASQSLPTGGQVAVGLKAQALINLPTLVWSTPYKLLDGRLALGLTLPYGHQYIDADLVLGPYAGDTTSRVTTLGDPVVTGTLGWQNGSYHWSLVGMVNVPAGHYRGNSMSNIAFHRWGADVSMAGTWYDPAVGWDISGVVGVTFNGNNPKTNYRTGTEWHLEAAVSRDIAGPGTTLGAIGYYHQQISDDSGDGAVLGGFRGRTAALGLTASHAFKWENTPIQARLKVLREFNTRNRVEGTAVYLTLSLPFHD</sequence>
<dbReference type="Proteomes" id="UP000246145">
    <property type="component" value="Unassembled WGS sequence"/>
</dbReference>
<accession>A0A2U1CL89</accession>
<feature type="signal peptide" evidence="1">
    <location>
        <begin position="1"/>
        <end position="29"/>
    </location>
</feature>
<gene>
    <name evidence="2" type="ORF">C7440_2509</name>
</gene>
<reference evidence="2 3" key="1">
    <citation type="submission" date="2018-04" db="EMBL/GenBank/DDBJ databases">
        <title>Genomic Encyclopedia of Type Strains, Phase IV (KMG-IV): sequencing the most valuable type-strain genomes for metagenomic binning, comparative biology and taxonomic classification.</title>
        <authorList>
            <person name="Goeker M."/>
        </authorList>
    </citation>
    <scope>NUCLEOTIDE SEQUENCE [LARGE SCALE GENOMIC DNA]</scope>
    <source>
        <strain evidence="2 3">DSM 10065</strain>
    </source>
</reference>